<feature type="transmembrane region" description="Helical" evidence="5">
    <location>
        <begin position="368"/>
        <end position="392"/>
    </location>
</feature>
<keyword evidence="3 5" id="KW-1133">Transmembrane helix</keyword>
<dbReference type="OrthoDB" id="8576060at2"/>
<evidence type="ECO:0000256" key="1">
    <source>
        <dbReference type="ARBA" id="ARBA00004141"/>
    </source>
</evidence>
<dbReference type="Proteomes" id="UP000283474">
    <property type="component" value="Chromosome"/>
</dbReference>
<sequence length="438" mass="47253">MSATLPLESRRCFSLAASLSAFLFYALCFVLPSGYSYGAGLVLLASVWFFISNKTVSGLSVEDKRLALVLGGTFLVALAAFLGHGNKPKTLDQVSRCLLLIPVLFFLIKIPPRVGYLWSGVAVGGITAACIAAWQKFGLGIERPSGFMTSAIPFGDLSLVTAFLCLGGLLWERPTDGRAMNNLKFAMLLCGFLCGIFASFVSGTRGGWLAVPLVLVLFCTSLLPKMAVRQKITGVLIVLVGLGGTFGVLRDDLYARYDTTVTELQQYVEGDRSATSIGLRLEAWSVAAAHIAQRPILGWGHEEYINSVEALTQEGEIGRSVGGLSNTHNNYLEVWLHQGVFGLAMLIALYSLPFFYFCKRLGSDRRNVMALAISGASVVASFAVFSLTQVILGRNNGVIFYLLSVALLWGCMRNEEGRVWSDGDPKGGLITGIDELPS</sequence>
<organism evidence="7 8">
    <name type="scientific">Pollutimonas thiosulfatoxidans</name>
    <dbReference type="NCBI Taxonomy" id="2028345"/>
    <lineage>
        <taxon>Bacteria</taxon>
        <taxon>Pseudomonadati</taxon>
        <taxon>Pseudomonadota</taxon>
        <taxon>Betaproteobacteria</taxon>
        <taxon>Burkholderiales</taxon>
        <taxon>Alcaligenaceae</taxon>
        <taxon>Pollutimonas</taxon>
    </lineage>
</organism>
<reference evidence="7 8" key="1">
    <citation type="submission" date="2017-08" db="EMBL/GenBank/DDBJ databases">
        <authorList>
            <person name="Park S.-J."/>
            <person name="Kim H."/>
        </authorList>
    </citation>
    <scope>NUCLEOTIDE SEQUENCE [LARGE SCALE GENOMIC DNA]</scope>
    <source>
        <strain evidence="8">ye3</strain>
    </source>
</reference>
<dbReference type="GO" id="GO:0016020">
    <property type="term" value="C:membrane"/>
    <property type="evidence" value="ECO:0007669"/>
    <property type="project" value="UniProtKB-SubCell"/>
</dbReference>
<keyword evidence="8" id="KW-1185">Reference proteome</keyword>
<feature type="transmembrane region" description="Helical" evidence="5">
    <location>
        <begin position="183"/>
        <end position="201"/>
    </location>
</feature>
<feature type="transmembrane region" description="Helical" evidence="5">
    <location>
        <begin position="12"/>
        <end position="31"/>
    </location>
</feature>
<gene>
    <name evidence="7" type="ORF">CKA81_13365</name>
</gene>
<dbReference type="AlphaFoldDB" id="A0A410GEK2"/>
<dbReference type="Pfam" id="PF04932">
    <property type="entry name" value="Wzy_C"/>
    <property type="match status" value="1"/>
</dbReference>
<keyword evidence="2 5" id="KW-0812">Transmembrane</keyword>
<feature type="transmembrane region" description="Helical" evidence="5">
    <location>
        <begin position="65"/>
        <end position="84"/>
    </location>
</feature>
<dbReference type="EMBL" id="CP022987">
    <property type="protein sequence ID" value="QAA94721.1"/>
    <property type="molecule type" value="Genomic_DNA"/>
</dbReference>
<feature type="transmembrane region" description="Helical" evidence="5">
    <location>
        <begin position="147"/>
        <end position="171"/>
    </location>
</feature>
<dbReference type="InterPro" id="IPR007016">
    <property type="entry name" value="O-antigen_ligase-rel_domated"/>
</dbReference>
<feature type="domain" description="O-antigen ligase-related" evidence="6">
    <location>
        <begin position="191"/>
        <end position="347"/>
    </location>
</feature>
<evidence type="ECO:0000313" key="8">
    <source>
        <dbReference type="Proteomes" id="UP000283474"/>
    </source>
</evidence>
<evidence type="ECO:0000259" key="6">
    <source>
        <dbReference type="Pfam" id="PF04932"/>
    </source>
</evidence>
<accession>A0A410GEK2</accession>
<feature type="transmembrane region" description="Helical" evidence="5">
    <location>
        <begin position="115"/>
        <end position="135"/>
    </location>
</feature>
<comment type="subcellular location">
    <subcellularLocation>
        <location evidence="1">Membrane</location>
        <topology evidence="1">Multi-pass membrane protein</topology>
    </subcellularLocation>
</comment>
<keyword evidence="4 5" id="KW-0472">Membrane</keyword>
<evidence type="ECO:0000256" key="3">
    <source>
        <dbReference type="ARBA" id="ARBA00022989"/>
    </source>
</evidence>
<evidence type="ECO:0000313" key="7">
    <source>
        <dbReference type="EMBL" id="QAA94721.1"/>
    </source>
</evidence>
<evidence type="ECO:0000256" key="5">
    <source>
        <dbReference type="SAM" id="Phobius"/>
    </source>
</evidence>
<dbReference type="KEGG" id="pus:CKA81_13365"/>
<dbReference type="InterPro" id="IPR051533">
    <property type="entry name" value="WaaL-like"/>
</dbReference>
<proteinExistence type="predicted"/>
<protein>
    <recommendedName>
        <fullName evidence="6">O-antigen ligase-related domain-containing protein</fullName>
    </recommendedName>
</protein>
<feature type="transmembrane region" description="Helical" evidence="5">
    <location>
        <begin position="90"/>
        <end position="108"/>
    </location>
</feature>
<evidence type="ECO:0000256" key="2">
    <source>
        <dbReference type="ARBA" id="ARBA00022692"/>
    </source>
</evidence>
<feature type="transmembrane region" description="Helical" evidence="5">
    <location>
        <begin position="37"/>
        <end position="53"/>
    </location>
</feature>
<feature type="transmembrane region" description="Helical" evidence="5">
    <location>
        <begin position="335"/>
        <end position="356"/>
    </location>
</feature>
<dbReference type="PANTHER" id="PTHR37422">
    <property type="entry name" value="TEICHURONIC ACID BIOSYNTHESIS PROTEIN TUAE"/>
    <property type="match status" value="1"/>
</dbReference>
<evidence type="ECO:0000256" key="4">
    <source>
        <dbReference type="ARBA" id="ARBA00023136"/>
    </source>
</evidence>
<feature type="transmembrane region" description="Helical" evidence="5">
    <location>
        <begin position="231"/>
        <end position="249"/>
    </location>
</feature>
<dbReference type="PANTHER" id="PTHR37422:SF17">
    <property type="entry name" value="O-ANTIGEN LIGASE"/>
    <property type="match status" value="1"/>
</dbReference>
<name>A0A410GEK2_9BURK</name>
<feature type="transmembrane region" description="Helical" evidence="5">
    <location>
        <begin position="207"/>
        <end position="224"/>
    </location>
</feature>